<evidence type="ECO:0000313" key="1">
    <source>
        <dbReference type="EMBL" id="GGK83300.1"/>
    </source>
</evidence>
<comment type="caution">
    <text evidence="1">The sequence shown here is derived from an EMBL/GenBank/DDBJ whole genome shotgun (WGS) entry which is preliminary data.</text>
</comment>
<name>A0A830EX07_9EURY</name>
<proteinExistence type="predicted"/>
<reference evidence="1" key="1">
    <citation type="journal article" date="2014" name="Int. J. Syst. Evol. Microbiol.">
        <title>Complete genome sequence of Corynebacterium casei LMG S-19264T (=DSM 44701T), isolated from a smear-ripened cheese.</title>
        <authorList>
            <consortium name="US DOE Joint Genome Institute (JGI-PGF)"/>
            <person name="Walter F."/>
            <person name="Albersmeier A."/>
            <person name="Kalinowski J."/>
            <person name="Ruckert C."/>
        </authorList>
    </citation>
    <scope>NUCLEOTIDE SEQUENCE</scope>
    <source>
        <strain evidence="1">JCM 19018</strain>
    </source>
</reference>
<organism evidence="1 2">
    <name type="scientific">Haloarcula sebkhae</name>
    <dbReference type="NCBI Taxonomy" id="932660"/>
    <lineage>
        <taxon>Archaea</taxon>
        <taxon>Methanobacteriati</taxon>
        <taxon>Methanobacteriota</taxon>
        <taxon>Stenosarchaea group</taxon>
        <taxon>Halobacteria</taxon>
        <taxon>Halobacteriales</taxon>
        <taxon>Haloarculaceae</taxon>
        <taxon>Haloarcula</taxon>
    </lineage>
</organism>
<dbReference type="AlphaFoldDB" id="A0A830EX07"/>
<protein>
    <submittedName>
        <fullName evidence="1">Uncharacterized protein</fullName>
    </submittedName>
</protein>
<dbReference type="Proteomes" id="UP000614221">
    <property type="component" value="Unassembled WGS sequence"/>
</dbReference>
<dbReference type="EMBL" id="BMPD01000010">
    <property type="protein sequence ID" value="GGK83300.1"/>
    <property type="molecule type" value="Genomic_DNA"/>
</dbReference>
<reference evidence="1" key="2">
    <citation type="submission" date="2020-09" db="EMBL/GenBank/DDBJ databases">
        <authorList>
            <person name="Sun Q."/>
            <person name="Ohkuma M."/>
        </authorList>
    </citation>
    <scope>NUCLEOTIDE SEQUENCE</scope>
    <source>
        <strain evidence="1">JCM 19018</strain>
    </source>
</reference>
<accession>A0A830EX07</accession>
<gene>
    <name evidence="1" type="ORF">GCM10009067_39420</name>
</gene>
<evidence type="ECO:0000313" key="2">
    <source>
        <dbReference type="Proteomes" id="UP000614221"/>
    </source>
</evidence>
<sequence>MDIRSHWVGLPSVETGHLFAAVWLALEDLTTGLRLSVLGTNVWLVVGFGI</sequence>